<organism evidence="1">
    <name type="scientific">marine sediment metagenome</name>
    <dbReference type="NCBI Taxonomy" id="412755"/>
    <lineage>
        <taxon>unclassified sequences</taxon>
        <taxon>metagenomes</taxon>
        <taxon>ecological metagenomes</taxon>
    </lineage>
</organism>
<proteinExistence type="predicted"/>
<name>X1M968_9ZZZZ</name>
<dbReference type="AlphaFoldDB" id="X1M968"/>
<evidence type="ECO:0000313" key="1">
    <source>
        <dbReference type="EMBL" id="GAI14641.1"/>
    </source>
</evidence>
<dbReference type="EMBL" id="BARV01007937">
    <property type="protein sequence ID" value="GAI14641.1"/>
    <property type="molecule type" value="Genomic_DNA"/>
</dbReference>
<sequence length="194" mass="22112">FEVDTYQGDEVTVDFYRQLLTYGYNLIIFRAHSGLLGSQEKIFYRTCLFTNERYSEIGYITEQLTDQLAMARISEYHPWVFAIGSKFITRSMEGRFPNTIIVMMGCSCLHLQDLAQAFIQKGASTYMGWDVSVGLDYVDNATITLIERFCSEAVTVEVAIAETMQEKGPDPNYGALLKYYPPQSGDKILKELIQ</sequence>
<comment type="caution">
    <text evidence="1">The sequence shown here is derived from an EMBL/GenBank/DDBJ whole genome shotgun (WGS) entry which is preliminary data.</text>
</comment>
<feature type="non-terminal residue" evidence="1">
    <location>
        <position position="1"/>
    </location>
</feature>
<protein>
    <submittedName>
        <fullName evidence="1">Uncharacterized protein</fullName>
    </submittedName>
</protein>
<accession>X1M968</accession>
<reference evidence="1" key="1">
    <citation type="journal article" date="2014" name="Front. Microbiol.">
        <title>High frequency of phylogenetically diverse reductive dehalogenase-homologous genes in deep subseafloor sedimentary metagenomes.</title>
        <authorList>
            <person name="Kawai M."/>
            <person name="Futagami T."/>
            <person name="Toyoda A."/>
            <person name="Takaki Y."/>
            <person name="Nishi S."/>
            <person name="Hori S."/>
            <person name="Arai W."/>
            <person name="Tsubouchi T."/>
            <person name="Morono Y."/>
            <person name="Uchiyama I."/>
            <person name="Ito T."/>
            <person name="Fujiyama A."/>
            <person name="Inagaki F."/>
            <person name="Takami H."/>
        </authorList>
    </citation>
    <scope>NUCLEOTIDE SEQUENCE</scope>
    <source>
        <strain evidence="1">Expedition CK06-06</strain>
    </source>
</reference>
<gene>
    <name evidence="1" type="ORF">S06H3_16078</name>
</gene>